<dbReference type="EMBL" id="MN739253">
    <property type="protein sequence ID" value="QHS95539.1"/>
    <property type="molecule type" value="Genomic_DNA"/>
</dbReference>
<protein>
    <submittedName>
        <fullName evidence="2">Uncharacterized protein</fullName>
    </submittedName>
</protein>
<evidence type="ECO:0000256" key="1">
    <source>
        <dbReference type="SAM" id="Phobius"/>
    </source>
</evidence>
<feature type="transmembrane region" description="Helical" evidence="1">
    <location>
        <begin position="37"/>
        <end position="56"/>
    </location>
</feature>
<proteinExistence type="predicted"/>
<name>A0A6C0BVH2_9ZZZZ</name>
<sequence>METADPTDFLSAQLARPAHAFGGFTSEFVRTHKTSSAILLFSAIFVIVQVIKPSFLYNRDGSLRAFGIGTKNKTVVPMWLVAIILGIMSYFVVLQV</sequence>
<feature type="transmembrane region" description="Helical" evidence="1">
    <location>
        <begin position="76"/>
        <end position="94"/>
    </location>
</feature>
<dbReference type="AlphaFoldDB" id="A0A6C0BVH2"/>
<keyword evidence="1" id="KW-0812">Transmembrane</keyword>
<keyword evidence="1" id="KW-1133">Transmembrane helix</keyword>
<reference evidence="2" key="1">
    <citation type="journal article" date="2020" name="Nature">
        <title>Giant virus diversity and host interactions through global metagenomics.</title>
        <authorList>
            <person name="Schulz F."/>
            <person name="Roux S."/>
            <person name="Paez-Espino D."/>
            <person name="Jungbluth S."/>
            <person name="Walsh D.A."/>
            <person name="Denef V.J."/>
            <person name="McMahon K.D."/>
            <person name="Konstantinidis K.T."/>
            <person name="Eloe-Fadrosh E.A."/>
            <person name="Kyrpides N.C."/>
            <person name="Woyke T."/>
        </authorList>
    </citation>
    <scope>NUCLEOTIDE SEQUENCE</scope>
    <source>
        <strain evidence="2">GVMAG-M-3300018868-6</strain>
    </source>
</reference>
<evidence type="ECO:0000313" key="2">
    <source>
        <dbReference type="EMBL" id="QHS95539.1"/>
    </source>
</evidence>
<accession>A0A6C0BVH2</accession>
<keyword evidence="1" id="KW-0472">Membrane</keyword>
<organism evidence="2">
    <name type="scientific">viral metagenome</name>
    <dbReference type="NCBI Taxonomy" id="1070528"/>
    <lineage>
        <taxon>unclassified sequences</taxon>
        <taxon>metagenomes</taxon>
        <taxon>organismal metagenomes</taxon>
    </lineage>
</organism>